<evidence type="ECO:0000313" key="7">
    <source>
        <dbReference type="EMBL" id="SEM41747.1"/>
    </source>
</evidence>
<dbReference type="InterPro" id="IPR001647">
    <property type="entry name" value="HTH_TetR"/>
</dbReference>
<dbReference type="GO" id="GO:0000976">
    <property type="term" value="F:transcription cis-regulatory region binding"/>
    <property type="evidence" value="ECO:0007669"/>
    <property type="project" value="TreeGrafter"/>
</dbReference>
<dbReference type="PANTHER" id="PTHR30055">
    <property type="entry name" value="HTH-TYPE TRANSCRIPTIONAL REGULATOR RUTR"/>
    <property type="match status" value="1"/>
</dbReference>
<dbReference type="PRINTS" id="PR00455">
    <property type="entry name" value="HTHTETR"/>
</dbReference>
<keyword evidence="8" id="KW-1185">Reference proteome</keyword>
<keyword evidence="3" id="KW-0804">Transcription</keyword>
<name>A0A1H7Y8V3_9ACTN</name>
<evidence type="ECO:0000256" key="4">
    <source>
        <dbReference type="PROSITE-ProRule" id="PRU00335"/>
    </source>
</evidence>
<proteinExistence type="predicted"/>
<dbReference type="InterPro" id="IPR050109">
    <property type="entry name" value="HTH-type_TetR-like_transc_reg"/>
</dbReference>
<dbReference type="PROSITE" id="PS50977">
    <property type="entry name" value="HTH_TETR_2"/>
    <property type="match status" value="1"/>
</dbReference>
<dbReference type="Proteomes" id="UP000198953">
    <property type="component" value="Unassembled WGS sequence"/>
</dbReference>
<accession>A0A1H7Y8V3</accession>
<evidence type="ECO:0000256" key="1">
    <source>
        <dbReference type="ARBA" id="ARBA00023015"/>
    </source>
</evidence>
<dbReference type="SUPFAM" id="SSF46689">
    <property type="entry name" value="Homeodomain-like"/>
    <property type="match status" value="1"/>
</dbReference>
<evidence type="ECO:0000256" key="2">
    <source>
        <dbReference type="ARBA" id="ARBA00023125"/>
    </source>
</evidence>
<dbReference type="AlphaFoldDB" id="A0A1H7Y8V3"/>
<dbReference type="GO" id="GO:0003700">
    <property type="term" value="F:DNA-binding transcription factor activity"/>
    <property type="evidence" value="ECO:0007669"/>
    <property type="project" value="TreeGrafter"/>
</dbReference>
<evidence type="ECO:0000259" key="6">
    <source>
        <dbReference type="PROSITE" id="PS50977"/>
    </source>
</evidence>
<reference evidence="7 8" key="1">
    <citation type="submission" date="2016-10" db="EMBL/GenBank/DDBJ databases">
        <authorList>
            <person name="de Groot N.N."/>
        </authorList>
    </citation>
    <scope>NUCLEOTIDE SEQUENCE [LARGE SCALE GENOMIC DNA]</scope>
    <source>
        <strain evidence="7 8">DSM 43357</strain>
    </source>
</reference>
<feature type="region of interest" description="Disordered" evidence="5">
    <location>
        <begin position="258"/>
        <end position="305"/>
    </location>
</feature>
<feature type="compositionally biased region" description="Basic and acidic residues" evidence="5">
    <location>
        <begin position="270"/>
        <end position="286"/>
    </location>
</feature>
<keyword evidence="1" id="KW-0805">Transcription regulation</keyword>
<organism evidence="7 8">
    <name type="scientific">Nonomuraea pusilla</name>
    <dbReference type="NCBI Taxonomy" id="46177"/>
    <lineage>
        <taxon>Bacteria</taxon>
        <taxon>Bacillati</taxon>
        <taxon>Actinomycetota</taxon>
        <taxon>Actinomycetes</taxon>
        <taxon>Streptosporangiales</taxon>
        <taxon>Streptosporangiaceae</taxon>
        <taxon>Nonomuraea</taxon>
    </lineage>
</organism>
<evidence type="ECO:0000256" key="3">
    <source>
        <dbReference type="ARBA" id="ARBA00023163"/>
    </source>
</evidence>
<evidence type="ECO:0000313" key="8">
    <source>
        <dbReference type="Proteomes" id="UP000198953"/>
    </source>
</evidence>
<dbReference type="Gene3D" id="1.10.357.10">
    <property type="entry name" value="Tetracycline Repressor, domain 2"/>
    <property type="match status" value="1"/>
</dbReference>
<evidence type="ECO:0000256" key="5">
    <source>
        <dbReference type="SAM" id="MobiDB-lite"/>
    </source>
</evidence>
<dbReference type="InterPro" id="IPR009057">
    <property type="entry name" value="Homeodomain-like_sf"/>
</dbReference>
<gene>
    <name evidence="7" type="ORF">SAMN05660976_05067</name>
</gene>
<protein>
    <submittedName>
        <fullName evidence="7">Transcriptional regulator, TetR family</fullName>
    </submittedName>
</protein>
<dbReference type="PANTHER" id="PTHR30055:SF238">
    <property type="entry name" value="MYCOFACTOCIN BIOSYNTHESIS TRANSCRIPTIONAL REGULATOR MFTR-RELATED"/>
    <property type="match status" value="1"/>
</dbReference>
<keyword evidence="2 4" id="KW-0238">DNA-binding</keyword>
<feature type="region of interest" description="Disordered" evidence="5">
    <location>
        <begin position="213"/>
        <end position="237"/>
    </location>
</feature>
<feature type="domain" description="HTH tetR-type" evidence="6">
    <location>
        <begin position="18"/>
        <end position="78"/>
    </location>
</feature>
<dbReference type="Pfam" id="PF00440">
    <property type="entry name" value="TetR_N"/>
    <property type="match status" value="1"/>
</dbReference>
<dbReference type="STRING" id="46177.SAMN05660976_05067"/>
<feature type="DNA-binding region" description="H-T-H motif" evidence="4">
    <location>
        <begin position="41"/>
        <end position="60"/>
    </location>
</feature>
<dbReference type="EMBL" id="FOBF01000013">
    <property type="protein sequence ID" value="SEM41747.1"/>
    <property type="molecule type" value="Genomic_DNA"/>
</dbReference>
<sequence>MTVMQPPGRGGRRERGMRDKQERIFRAAADSFAERGFERVTTQEIAERADVATGTVFRYAASKAELLLMVYNEELRAALELGEQRARSRQGVVSAVVSMVLPMVEQAERHAENAAVYQRELLFGAPDDKYRAAGLALVARLEQLITERLVAEAARRGLPADRDHALLAAGSVFAATHLVLARAYTGAHQGRDPVADLSAQVRQIVSGYLAVAGARRPGGSSPESQMSPRGRGDRLEAGNADLVIEAVPEVLTVKRGDLREARPAGAAAGDLRDRLVDSPAQRHEGLHPTAPPLPGAAHPEPGMTS</sequence>